<name>K1XYZ1_9BACT</name>
<dbReference type="Pfam" id="PF04230">
    <property type="entry name" value="PS_pyruv_trans"/>
    <property type="match status" value="1"/>
</dbReference>
<dbReference type="GO" id="GO:0016740">
    <property type="term" value="F:transferase activity"/>
    <property type="evidence" value="ECO:0007669"/>
    <property type="project" value="UniProtKB-KW"/>
</dbReference>
<proteinExistence type="predicted"/>
<comment type="caution">
    <text evidence="2">The sequence shown here is derived from an EMBL/GenBank/DDBJ whole genome shotgun (WGS) entry which is preliminary data.</text>
</comment>
<organism evidence="2">
    <name type="scientific">uncultured bacterium</name>
    <name type="common">gcode 4</name>
    <dbReference type="NCBI Taxonomy" id="1234023"/>
    <lineage>
        <taxon>Bacteria</taxon>
        <taxon>environmental samples</taxon>
    </lineage>
</organism>
<dbReference type="AlphaFoldDB" id="K1XYZ1"/>
<protein>
    <submittedName>
        <fullName evidence="2">Polysaccharide pyruvyl transferase family protein</fullName>
    </submittedName>
</protein>
<keyword evidence="2" id="KW-0808">Transferase</keyword>
<sequence>MHFSLFTATGAYNLGDELILLQEYEYLKNRYKNASFSFFTYDEKSSLLPEDPMIEYLSYFPNHLKTRPIHNIWYLLQTILTIRSSDAIIVGGGGLLYDNEEWQSFEKIVRQWKLRVWLAKFFGKPLTYWSLGIHIKKENERKIRSLFSGENIHISVRDVESKKTLEALGIKSVLIRDPVLSYDPEIPKLLIKHRPKIGLSFRSGFLQDELENIEKIITFLMAHGYEPILINHSFHRENPITNDDVFLENIREKYQLHSTQNLRETLETYKELEFVIGMRLHSLILSLVHAIPFFAISYGKKTDEFIRSINYEYSLAARVFDIEVFKKQFMNLEKEKNEQKFALSTKNDTIKREIYITTNNFFDGLEKF</sequence>
<feature type="domain" description="Polysaccharide pyruvyl transferase" evidence="1">
    <location>
        <begin position="13"/>
        <end position="298"/>
    </location>
</feature>
<dbReference type="PANTHER" id="PTHR36836">
    <property type="entry name" value="COLANIC ACID BIOSYNTHESIS PROTEIN WCAK"/>
    <property type="match status" value="1"/>
</dbReference>
<evidence type="ECO:0000259" key="1">
    <source>
        <dbReference type="Pfam" id="PF04230"/>
    </source>
</evidence>
<dbReference type="EMBL" id="AMFJ01034070">
    <property type="protein sequence ID" value="EKD30387.1"/>
    <property type="molecule type" value="Genomic_DNA"/>
</dbReference>
<accession>K1XYZ1</accession>
<gene>
    <name evidence="2" type="ORF">ACD_78C00070G0003</name>
</gene>
<evidence type="ECO:0000313" key="2">
    <source>
        <dbReference type="EMBL" id="EKD30387.1"/>
    </source>
</evidence>
<reference evidence="2" key="1">
    <citation type="journal article" date="2012" name="Science">
        <title>Fermentation, hydrogen, and sulfur metabolism in multiple uncultivated bacterial phyla.</title>
        <authorList>
            <person name="Wrighton K.C."/>
            <person name="Thomas B.C."/>
            <person name="Sharon I."/>
            <person name="Miller C.S."/>
            <person name="Castelle C.J."/>
            <person name="VerBerkmoes N.C."/>
            <person name="Wilkins M.J."/>
            <person name="Hettich R.L."/>
            <person name="Lipton M.S."/>
            <person name="Williams K.H."/>
            <person name="Long P.E."/>
            <person name="Banfield J.F."/>
        </authorList>
    </citation>
    <scope>NUCLEOTIDE SEQUENCE [LARGE SCALE GENOMIC DNA]</scope>
</reference>
<dbReference type="PANTHER" id="PTHR36836:SF1">
    <property type="entry name" value="COLANIC ACID BIOSYNTHESIS PROTEIN WCAK"/>
    <property type="match status" value="1"/>
</dbReference>
<dbReference type="InterPro" id="IPR007345">
    <property type="entry name" value="Polysacch_pyruvyl_Trfase"/>
</dbReference>